<organism evidence="9 10">
    <name type="scientific">Demequina litorisediminis</name>
    <dbReference type="NCBI Taxonomy" id="1849022"/>
    <lineage>
        <taxon>Bacteria</taxon>
        <taxon>Bacillati</taxon>
        <taxon>Actinomycetota</taxon>
        <taxon>Actinomycetes</taxon>
        <taxon>Micrococcales</taxon>
        <taxon>Demequinaceae</taxon>
        <taxon>Demequina</taxon>
    </lineage>
</organism>
<dbReference type="PANTHER" id="PTHR34702:SF1">
    <property type="entry name" value="NA(+)_H(+) ANTIPORTER SUBUNIT F"/>
    <property type="match status" value="1"/>
</dbReference>
<evidence type="ECO:0000313" key="10">
    <source>
        <dbReference type="Proteomes" id="UP001157125"/>
    </source>
</evidence>
<keyword evidence="7 8" id="KW-0472">Membrane</keyword>
<dbReference type="InterPro" id="IPR007208">
    <property type="entry name" value="MrpF/PhaF-like"/>
</dbReference>
<evidence type="ECO:0000256" key="2">
    <source>
        <dbReference type="ARBA" id="ARBA00009212"/>
    </source>
</evidence>
<evidence type="ECO:0000256" key="6">
    <source>
        <dbReference type="ARBA" id="ARBA00022989"/>
    </source>
</evidence>
<sequence>MTVVLLAAGAMFSFAVFAALVRIVRGPSILDRVIAADVLTATLVCWLGVWMVANRDTTLMPVLIALALFAVVGSVSTARFMVGKEED</sequence>
<evidence type="ECO:0000256" key="1">
    <source>
        <dbReference type="ARBA" id="ARBA00004651"/>
    </source>
</evidence>
<keyword evidence="6 8" id="KW-1133">Transmembrane helix</keyword>
<comment type="subcellular location">
    <subcellularLocation>
        <location evidence="1">Cell membrane</location>
        <topology evidence="1">Multi-pass membrane protein</topology>
    </subcellularLocation>
</comment>
<protein>
    <submittedName>
        <fullName evidence="9">Membrane protein</fullName>
    </submittedName>
</protein>
<dbReference type="Proteomes" id="UP001157125">
    <property type="component" value="Unassembled WGS sequence"/>
</dbReference>
<keyword evidence="5 8" id="KW-0812">Transmembrane</keyword>
<comment type="similarity">
    <text evidence="2">Belongs to the CPA3 antiporters (TC 2.A.63) subunit F family.</text>
</comment>
<gene>
    <name evidence="9" type="ORF">GCM10025876_29260</name>
</gene>
<dbReference type="EMBL" id="BSUN01000001">
    <property type="protein sequence ID" value="GMA36722.1"/>
    <property type="molecule type" value="Genomic_DNA"/>
</dbReference>
<evidence type="ECO:0000313" key="9">
    <source>
        <dbReference type="EMBL" id="GMA36722.1"/>
    </source>
</evidence>
<accession>A0ABQ6IHT4</accession>
<reference evidence="10" key="1">
    <citation type="journal article" date="2019" name="Int. J. Syst. Evol. Microbiol.">
        <title>The Global Catalogue of Microorganisms (GCM) 10K type strain sequencing project: providing services to taxonomists for standard genome sequencing and annotation.</title>
        <authorList>
            <consortium name="The Broad Institute Genomics Platform"/>
            <consortium name="The Broad Institute Genome Sequencing Center for Infectious Disease"/>
            <person name="Wu L."/>
            <person name="Ma J."/>
        </authorList>
    </citation>
    <scope>NUCLEOTIDE SEQUENCE [LARGE SCALE GENOMIC DNA]</scope>
    <source>
        <strain evidence="10">NBRC 112299</strain>
    </source>
</reference>
<comment type="caution">
    <text evidence="9">The sequence shown here is derived from an EMBL/GenBank/DDBJ whole genome shotgun (WGS) entry which is preliminary data.</text>
</comment>
<proteinExistence type="inferred from homology"/>
<feature type="transmembrane region" description="Helical" evidence="8">
    <location>
        <begin position="60"/>
        <end position="82"/>
    </location>
</feature>
<evidence type="ECO:0000256" key="4">
    <source>
        <dbReference type="ARBA" id="ARBA00022475"/>
    </source>
</evidence>
<dbReference type="RefSeq" id="WP_284328713.1">
    <property type="nucleotide sequence ID" value="NZ_BSUN01000001.1"/>
</dbReference>
<evidence type="ECO:0000256" key="3">
    <source>
        <dbReference type="ARBA" id="ARBA00022448"/>
    </source>
</evidence>
<evidence type="ECO:0000256" key="7">
    <source>
        <dbReference type="ARBA" id="ARBA00023136"/>
    </source>
</evidence>
<keyword evidence="3" id="KW-0813">Transport</keyword>
<feature type="transmembrane region" description="Helical" evidence="8">
    <location>
        <begin position="34"/>
        <end position="53"/>
    </location>
</feature>
<evidence type="ECO:0000256" key="8">
    <source>
        <dbReference type="SAM" id="Phobius"/>
    </source>
</evidence>
<dbReference type="PANTHER" id="PTHR34702">
    <property type="entry name" value="NA(+)/H(+) ANTIPORTER SUBUNIT F1"/>
    <property type="match status" value="1"/>
</dbReference>
<name>A0ABQ6IHT4_9MICO</name>
<keyword evidence="4" id="KW-1003">Cell membrane</keyword>
<evidence type="ECO:0000256" key="5">
    <source>
        <dbReference type="ARBA" id="ARBA00022692"/>
    </source>
</evidence>
<dbReference type="Pfam" id="PF04066">
    <property type="entry name" value="MrpF_PhaF"/>
    <property type="match status" value="1"/>
</dbReference>
<keyword evidence="10" id="KW-1185">Reference proteome</keyword>